<dbReference type="PROSITE" id="PS50005">
    <property type="entry name" value="TPR"/>
    <property type="match status" value="1"/>
</dbReference>
<evidence type="ECO:0000256" key="4">
    <source>
        <dbReference type="PROSITE-ProRule" id="PRU00339"/>
    </source>
</evidence>
<dbReference type="Pfam" id="PF07676">
    <property type="entry name" value="PD40"/>
    <property type="match status" value="2"/>
</dbReference>
<dbReference type="InterPro" id="IPR011659">
    <property type="entry name" value="WD40"/>
</dbReference>
<dbReference type="AlphaFoldDB" id="A0AA49GSE8"/>
<comment type="subcellular location">
    <subcellularLocation>
        <location evidence="1">Cell outer membrane</location>
    </subcellularLocation>
</comment>
<dbReference type="SUPFAM" id="SSF82171">
    <property type="entry name" value="DPP6 N-terminal domain-like"/>
    <property type="match status" value="1"/>
</dbReference>
<dbReference type="InterPro" id="IPR019734">
    <property type="entry name" value="TPR_rpt"/>
</dbReference>
<evidence type="ECO:0000313" key="7">
    <source>
        <dbReference type="EMBL" id="WKN36449.1"/>
    </source>
</evidence>
<keyword evidence="3" id="KW-0998">Cell outer membrane</keyword>
<evidence type="ECO:0000256" key="3">
    <source>
        <dbReference type="ARBA" id="ARBA00023237"/>
    </source>
</evidence>
<evidence type="ECO:0000256" key="2">
    <source>
        <dbReference type="ARBA" id="ARBA00023136"/>
    </source>
</evidence>
<dbReference type="Gene3D" id="1.25.40.10">
    <property type="entry name" value="Tetratricopeptide repeat domain"/>
    <property type="match status" value="1"/>
</dbReference>
<evidence type="ECO:0000256" key="1">
    <source>
        <dbReference type="ARBA" id="ARBA00004442"/>
    </source>
</evidence>
<sequence>MASLKKDANKGDELFEFEHYDEAILHYQKALEESPDDFRLKLQIASCYNMLDEWELSRNWFQSVEMSNAHLITGEYAFQYADALQHLKCFDKARTWYTTAKYSQTNYSDHLITRLESLDSIKSYYEDSSRYYVTPLPFNTDAAEFAPFLYQGGLIFTSYAPKQRDKIPDLRKDVRYDMYFFPLNNTSQTATLNGQFDQVNSANHDGILALYKENTRMIFTRSNTQASKHQKEKGVKVKNVGLFEASFDDSKNTWTNVQPLNLNNIEYSVGHPAITEDGSTLYFVSDMPNGFGGTDLYKSTYSNGEWGSPINLGPTINSSENELFPFVHNDSVLYFASEGHHGLGGLDIYKTTITNSYNEPKIENMGYPINSTGDDFGIIIRKNNLEGFFASNRLSEEKNDNIYRFAIITDYELDENDQLLSKSLGKEWFKLQGTVINKESKAPLLNASISVTDLESRETFETQTDSMGWFAVNIKVTEGYHIKSEKDKFYTYKTSIPFDTLACEHFNHSIEMEEIEVGQKFQLDNIYYDVGAYEVNESATNSLNTLVEFLRDNPNIKIELSSHTDSRGSNSFNLSLSQKRAKAAAEYIIEQGVDISRIKAVGYGENQLSFPCGNDIDCDEERHLMNRRTEFTILDH</sequence>
<dbReference type="InterPro" id="IPR006665">
    <property type="entry name" value="OmpA-like"/>
</dbReference>
<dbReference type="PROSITE" id="PS51123">
    <property type="entry name" value="OMPA_2"/>
    <property type="match status" value="1"/>
</dbReference>
<dbReference type="InterPro" id="IPR036737">
    <property type="entry name" value="OmpA-like_sf"/>
</dbReference>
<dbReference type="InterPro" id="IPR050330">
    <property type="entry name" value="Bact_OuterMem_StrucFunc"/>
</dbReference>
<dbReference type="SUPFAM" id="SSF103088">
    <property type="entry name" value="OmpA-like"/>
    <property type="match status" value="1"/>
</dbReference>
<dbReference type="SUPFAM" id="SSF48452">
    <property type="entry name" value="TPR-like"/>
    <property type="match status" value="1"/>
</dbReference>
<dbReference type="GO" id="GO:0009279">
    <property type="term" value="C:cell outer membrane"/>
    <property type="evidence" value="ECO:0007669"/>
    <property type="project" value="UniProtKB-SubCell"/>
</dbReference>
<dbReference type="Gene3D" id="3.30.1330.60">
    <property type="entry name" value="OmpA-like domain"/>
    <property type="match status" value="1"/>
</dbReference>
<dbReference type="SUPFAM" id="SSF49464">
    <property type="entry name" value="Carboxypeptidase regulatory domain-like"/>
    <property type="match status" value="1"/>
</dbReference>
<evidence type="ECO:0000259" key="6">
    <source>
        <dbReference type="PROSITE" id="PS51123"/>
    </source>
</evidence>
<name>A0AA49GSE8_9BACT</name>
<reference evidence="7" key="1">
    <citation type="journal article" date="2023" name="Comput. Struct. Biotechnol. J.">
        <title>Discovery of a novel marine Bacteroidetes with a rich repertoire of carbohydrate-active enzymes.</title>
        <authorList>
            <person name="Chen B."/>
            <person name="Liu G."/>
            <person name="Chen Q."/>
            <person name="Wang H."/>
            <person name="Liu L."/>
            <person name="Tang K."/>
        </authorList>
    </citation>
    <scope>NUCLEOTIDE SEQUENCE</scope>
    <source>
        <strain evidence="7">TK19036</strain>
    </source>
</reference>
<accession>A0AA49GSE8</accession>
<dbReference type="CDD" id="cd07185">
    <property type="entry name" value="OmpA_C-like"/>
    <property type="match status" value="1"/>
</dbReference>
<keyword evidence="2 5" id="KW-0472">Membrane</keyword>
<keyword evidence="4" id="KW-0802">TPR repeat</keyword>
<dbReference type="Pfam" id="PF00691">
    <property type="entry name" value="OmpA"/>
    <property type="match status" value="1"/>
</dbReference>
<dbReference type="PRINTS" id="PR01021">
    <property type="entry name" value="OMPADOMAIN"/>
</dbReference>
<dbReference type="PANTHER" id="PTHR30329">
    <property type="entry name" value="STATOR ELEMENT OF FLAGELLAR MOTOR COMPLEX"/>
    <property type="match status" value="1"/>
</dbReference>
<dbReference type="PANTHER" id="PTHR30329:SF21">
    <property type="entry name" value="LIPOPROTEIN YIAD-RELATED"/>
    <property type="match status" value="1"/>
</dbReference>
<gene>
    <name evidence="7" type="ORF">K4G66_29230</name>
</gene>
<proteinExistence type="predicted"/>
<protein>
    <submittedName>
        <fullName evidence="7">OmpA family protein</fullName>
    </submittedName>
</protein>
<dbReference type="EMBL" id="CP120682">
    <property type="protein sequence ID" value="WKN36449.1"/>
    <property type="molecule type" value="Genomic_DNA"/>
</dbReference>
<dbReference type="InterPro" id="IPR008969">
    <property type="entry name" value="CarboxyPept-like_regulatory"/>
</dbReference>
<reference evidence="7" key="2">
    <citation type="journal article" date="2024" name="Antonie Van Leeuwenhoek">
        <title>Roseihalotalea indica gen. nov., sp. nov., a halophilic Bacteroidetes from mesopelagic Southwest Indian Ocean with higher carbohydrate metabolic potential.</title>
        <authorList>
            <person name="Chen B."/>
            <person name="Zhang M."/>
            <person name="Lin D."/>
            <person name="Ye J."/>
            <person name="Tang K."/>
        </authorList>
    </citation>
    <scope>NUCLEOTIDE SEQUENCE</scope>
    <source>
        <strain evidence="7">TK19036</strain>
    </source>
</reference>
<dbReference type="InterPro" id="IPR011990">
    <property type="entry name" value="TPR-like_helical_dom_sf"/>
</dbReference>
<dbReference type="InterPro" id="IPR006664">
    <property type="entry name" value="OMP_bac"/>
</dbReference>
<feature type="repeat" description="TPR" evidence="4">
    <location>
        <begin position="4"/>
        <end position="37"/>
    </location>
</feature>
<feature type="domain" description="OmpA-like" evidence="6">
    <location>
        <begin position="517"/>
        <end position="636"/>
    </location>
</feature>
<evidence type="ECO:0000256" key="5">
    <source>
        <dbReference type="PROSITE-ProRule" id="PRU00473"/>
    </source>
</evidence>
<organism evidence="7">
    <name type="scientific">Roseihalotalea indica</name>
    <dbReference type="NCBI Taxonomy" id="2867963"/>
    <lineage>
        <taxon>Bacteria</taxon>
        <taxon>Pseudomonadati</taxon>
        <taxon>Bacteroidota</taxon>
        <taxon>Cytophagia</taxon>
        <taxon>Cytophagales</taxon>
        <taxon>Catalimonadaceae</taxon>
        <taxon>Roseihalotalea</taxon>
    </lineage>
</organism>